<dbReference type="GO" id="GO:0006896">
    <property type="term" value="P:Golgi to vacuole transport"/>
    <property type="evidence" value="ECO:0007669"/>
    <property type="project" value="TreeGrafter"/>
</dbReference>
<feature type="domain" description="Clathrin/coatomer adaptor adaptin-like N-terminal" evidence="10">
    <location>
        <begin position="32"/>
        <end position="633"/>
    </location>
</feature>
<dbReference type="InterPro" id="IPR011989">
    <property type="entry name" value="ARM-like"/>
</dbReference>
<keyword evidence="6 8" id="KW-0653">Protein transport</keyword>
<dbReference type="InterPro" id="IPR016024">
    <property type="entry name" value="ARM-type_fold"/>
</dbReference>
<organism evidence="11 12">
    <name type="scientific">Aspergillus viridinutans</name>
    <dbReference type="NCBI Taxonomy" id="75553"/>
    <lineage>
        <taxon>Eukaryota</taxon>
        <taxon>Fungi</taxon>
        <taxon>Dikarya</taxon>
        <taxon>Ascomycota</taxon>
        <taxon>Pezizomycotina</taxon>
        <taxon>Eurotiomycetes</taxon>
        <taxon>Eurotiomycetidae</taxon>
        <taxon>Eurotiales</taxon>
        <taxon>Aspergillaceae</taxon>
        <taxon>Aspergillus</taxon>
        <taxon>Aspergillus subgen. Fumigati</taxon>
    </lineage>
</organism>
<gene>
    <name evidence="11" type="ORF">Aspvir_008217</name>
</gene>
<reference evidence="11 12" key="1">
    <citation type="submission" date="2021-02" db="EMBL/GenBank/DDBJ databases">
        <title>Pan-genome distribution and transcriptional activeness of fungal secondary metabolism genes in Aspergillus section Fumigati.</title>
        <authorList>
            <person name="Takahashi H."/>
            <person name="Umemura M."/>
            <person name="Ninomiya A."/>
            <person name="Kusuya Y."/>
            <person name="Urayama S."/>
            <person name="Shimizu M."/>
            <person name="Watanabe A."/>
            <person name="Kamei K."/>
            <person name="Yaguchi T."/>
            <person name="Hagiwara D."/>
        </authorList>
    </citation>
    <scope>NUCLEOTIDE SEQUENCE [LARGE SCALE GENOMIC DNA]</scope>
    <source>
        <strain evidence="11 12">IFM 47045</strain>
    </source>
</reference>
<comment type="subunit">
    <text evidence="8">Adaptor protein complex 3 (AP-3) is a heterotetramer.</text>
</comment>
<evidence type="ECO:0000256" key="2">
    <source>
        <dbReference type="ARBA" id="ARBA00006613"/>
    </source>
</evidence>
<dbReference type="PANTHER" id="PTHR22781">
    <property type="entry name" value="DELTA ADAPTIN-RELATED"/>
    <property type="match status" value="1"/>
</dbReference>
<dbReference type="FunFam" id="1.25.10.10:FF:000251">
    <property type="entry name" value="AP-3 complex subunit delta"/>
    <property type="match status" value="1"/>
</dbReference>
<evidence type="ECO:0000256" key="7">
    <source>
        <dbReference type="ARBA" id="ARBA00023136"/>
    </source>
</evidence>
<dbReference type="AlphaFoldDB" id="A0A9P3BXL4"/>
<dbReference type="RefSeq" id="XP_043127326.1">
    <property type="nucleotide sequence ID" value="XM_043271391.1"/>
</dbReference>
<dbReference type="GO" id="GO:0030123">
    <property type="term" value="C:AP-3 adaptor complex"/>
    <property type="evidence" value="ECO:0007669"/>
    <property type="project" value="InterPro"/>
</dbReference>
<evidence type="ECO:0000256" key="5">
    <source>
        <dbReference type="ARBA" id="ARBA00022737"/>
    </source>
</evidence>
<dbReference type="GeneID" id="66936199"/>
<dbReference type="GO" id="GO:0030665">
    <property type="term" value="C:clathrin-coated vesicle membrane"/>
    <property type="evidence" value="ECO:0007669"/>
    <property type="project" value="UniProtKB-SubCell"/>
</dbReference>
<accession>A0A9P3BXL4</accession>
<keyword evidence="5" id="KW-0677">Repeat</keyword>
<dbReference type="PIRSF" id="PIRSF037092">
    <property type="entry name" value="AP3_complex_delta"/>
    <property type="match status" value="1"/>
</dbReference>
<dbReference type="PANTHER" id="PTHR22781:SF12">
    <property type="entry name" value="AP-3 COMPLEX SUBUNIT DELTA-1"/>
    <property type="match status" value="1"/>
</dbReference>
<evidence type="ECO:0000259" key="10">
    <source>
        <dbReference type="Pfam" id="PF01602"/>
    </source>
</evidence>
<evidence type="ECO:0000256" key="1">
    <source>
        <dbReference type="ARBA" id="ARBA00004145"/>
    </source>
</evidence>
<evidence type="ECO:0000313" key="11">
    <source>
        <dbReference type="EMBL" id="GIK04140.1"/>
    </source>
</evidence>
<dbReference type="GO" id="GO:0006623">
    <property type="term" value="P:protein targeting to vacuole"/>
    <property type="evidence" value="ECO:0007669"/>
    <property type="project" value="TreeGrafter"/>
</dbReference>
<dbReference type="InterPro" id="IPR002553">
    <property type="entry name" value="Clathrin/coatomer_adapt-like_N"/>
</dbReference>
<dbReference type="InterPro" id="IPR017105">
    <property type="entry name" value="AP3_complex_dsu"/>
</dbReference>
<feature type="compositionally biased region" description="Basic residues" evidence="9">
    <location>
        <begin position="931"/>
        <end position="944"/>
    </location>
</feature>
<name>A0A9P3BXL4_ASPVI</name>
<dbReference type="GO" id="GO:0005794">
    <property type="term" value="C:Golgi apparatus"/>
    <property type="evidence" value="ECO:0007669"/>
    <property type="project" value="UniProtKB-SubCell"/>
</dbReference>
<keyword evidence="4 8" id="KW-0813">Transport</keyword>
<dbReference type="EMBL" id="BOPL01000006">
    <property type="protein sequence ID" value="GIK04140.1"/>
    <property type="molecule type" value="Genomic_DNA"/>
</dbReference>
<comment type="similarity">
    <text evidence="2 8">Belongs to the adaptor complexes large subunit family.</text>
</comment>
<comment type="function">
    <text evidence="8">Part of the AP-3 complex, an adaptor-related complex which is not clathrin-associated. The complex is associated with the Golgi region as well as more peripheral structures. It facilitates the budding of vesicles from the Golgi membrane.</text>
</comment>
<dbReference type="OrthoDB" id="10264595at2759"/>
<evidence type="ECO:0000256" key="8">
    <source>
        <dbReference type="PIRNR" id="PIRNR037092"/>
    </source>
</evidence>
<feature type="region of interest" description="Disordered" evidence="9">
    <location>
        <begin position="758"/>
        <end position="794"/>
    </location>
</feature>
<evidence type="ECO:0000256" key="9">
    <source>
        <dbReference type="SAM" id="MobiDB-lite"/>
    </source>
</evidence>
<comment type="caution">
    <text evidence="11">The sequence shown here is derived from an EMBL/GenBank/DDBJ whole genome shotgun (WGS) entry which is preliminary data.</text>
</comment>
<dbReference type="Proteomes" id="UP000710440">
    <property type="component" value="Unassembled WGS sequence"/>
</dbReference>
<feature type="compositionally biased region" description="Basic and acidic residues" evidence="9">
    <location>
        <begin position="760"/>
        <end position="787"/>
    </location>
</feature>
<comment type="subcellular location">
    <subcellularLocation>
        <location evidence="1">Cytoplasmic vesicle</location>
        <location evidence="1">Clathrin-coated vesicle membrane</location>
        <topology evidence="1">Peripheral membrane protein</topology>
        <orientation evidence="1">Cytoplasmic side</orientation>
    </subcellularLocation>
    <subcellularLocation>
        <location evidence="8">Golgi apparatus</location>
    </subcellularLocation>
</comment>
<dbReference type="Pfam" id="PF01602">
    <property type="entry name" value="Adaptin_N"/>
    <property type="match status" value="1"/>
</dbReference>
<evidence type="ECO:0000256" key="6">
    <source>
        <dbReference type="ARBA" id="ARBA00022927"/>
    </source>
</evidence>
<feature type="compositionally biased region" description="Basic and acidic residues" evidence="9">
    <location>
        <begin position="956"/>
        <end position="965"/>
    </location>
</feature>
<dbReference type="SUPFAM" id="SSF48371">
    <property type="entry name" value="ARM repeat"/>
    <property type="match status" value="1"/>
</dbReference>
<feature type="compositionally biased region" description="Basic residues" evidence="9">
    <location>
        <begin position="822"/>
        <end position="832"/>
    </location>
</feature>
<dbReference type="GO" id="GO:0010008">
    <property type="term" value="C:endosome membrane"/>
    <property type="evidence" value="ECO:0007669"/>
    <property type="project" value="TreeGrafter"/>
</dbReference>
<feature type="region of interest" description="Disordered" evidence="9">
    <location>
        <begin position="810"/>
        <end position="832"/>
    </location>
</feature>
<protein>
    <recommendedName>
        <fullName evidence="3 8">AP-3 complex subunit delta</fullName>
    </recommendedName>
</protein>
<evidence type="ECO:0000313" key="12">
    <source>
        <dbReference type="Proteomes" id="UP000710440"/>
    </source>
</evidence>
<keyword evidence="12" id="KW-1185">Reference proteome</keyword>
<keyword evidence="8" id="KW-0333">Golgi apparatus</keyword>
<evidence type="ECO:0000256" key="3">
    <source>
        <dbReference type="ARBA" id="ARBA00015717"/>
    </source>
</evidence>
<dbReference type="Gene3D" id="1.25.10.10">
    <property type="entry name" value="Leucine-rich Repeat Variant"/>
    <property type="match status" value="1"/>
</dbReference>
<keyword evidence="7" id="KW-0472">Membrane</keyword>
<feature type="region of interest" description="Disordered" evidence="9">
    <location>
        <begin position="920"/>
        <end position="965"/>
    </location>
</feature>
<proteinExistence type="inferred from homology"/>
<evidence type="ECO:0000256" key="4">
    <source>
        <dbReference type="ARBA" id="ARBA00022448"/>
    </source>
</evidence>
<sequence length="965" mass="108314">MEYSSALWREVIRFEKSLYDLIKGLRNHKGAEDEFIQDSLRECRAEIRSQDMDKKATALLKIVYLEMFGYDMSWASFHVLEVMSSSKYLQKRAGYLGAVQSFRPDTDVLMLATNLLKKDLISSSTPSLSLPLTTLPHIITPSLAMSLLPDVLSRLSHSRGVVRKKAVVCLYRLALVYPDALKFAWPKLRERLMDDEEESSVTTAVINVICELGWRRPRDFLPLAPRLFELLVDGGNNWMAIKIIKLFATLTPLEPRLIRKLTGPLMNIIETTTAMSLLYECINGVIQGGILDGDEALEERDAVASLCVGKLRGMIVANSDPNLKYVALLAFNRILLSHPALVSVHCDVIMDCLEDADVSIRIQALELAARMVTSDTLQSVVDRLLKQLQDATTFDPVESRHTAATENLNNQKGPITLPVSYRIDVMHRILDICSFNNYSDLYDFEWYVDLLVELMKLRPRQTKQLRFPRTIRALEDDSGDDIMSRICSEIRNVAVRVKGVRLQATRAAELLISVENRHSLFLQPHTDSHALGSLSWVVGEYSDCLCTPHLTLQSLIDMSNMSLPAKALSLYVQAIPKVLIQVANDPHQDWNTATVCEISLFFAQVINFLESLAVHPDLDVQERAIEFLEMVRLAADALVTERHSSEAMPFLLSSIMPGLFSGLELNPVAIGAQKKVPFPGDLILNEALNQEFPTLLSESDWNPEIDSQHPSQQFYHVADTSSYHSMPIGSATVELYPDSSYQVPDDRSNDLSAAIKRRAERQERNREDPFYIVTEDRPSGASDRDHSISPNGDLDVDSIPIINLDLSTFGDQRGAPLSDSKTRHHKGQRPRKHRVIADETIGLDDSVLPKAADDLDKSKRSLLQVDSSSLGLPTLEGEDRSPSSTLNLDHTVQDDAEMVRAMRQVERLRLEMQRASERIHPEGIPVEGTPVRKKKKSKKAKVRGHATANVLQDTTQAEKDGTREM</sequence>